<organism evidence="2 3">
    <name type="scientific">Defluviicoccus vanus</name>
    <dbReference type="NCBI Taxonomy" id="111831"/>
    <lineage>
        <taxon>Bacteria</taxon>
        <taxon>Pseudomonadati</taxon>
        <taxon>Pseudomonadota</taxon>
        <taxon>Alphaproteobacteria</taxon>
        <taxon>Rhodospirillales</taxon>
        <taxon>Rhodospirillaceae</taxon>
        <taxon>Defluviicoccus</taxon>
    </lineage>
</organism>
<evidence type="ECO:0000313" key="3">
    <source>
        <dbReference type="Proteomes" id="UP000516369"/>
    </source>
</evidence>
<gene>
    <name evidence="2" type="ORF">HQ394_09970</name>
</gene>
<evidence type="ECO:0000256" key="1">
    <source>
        <dbReference type="SAM" id="Phobius"/>
    </source>
</evidence>
<keyword evidence="3" id="KW-1185">Reference proteome</keyword>
<name>A0A7H1N1K8_9PROT</name>
<proteinExistence type="predicted"/>
<dbReference type="Proteomes" id="UP000516369">
    <property type="component" value="Chromosome"/>
</dbReference>
<sequence>MLGYRERAQTRAIATPSYHQVVQPIYRRSIDRWRNYADAFAPLLPTLAPFIAAFGYGDDEDALSSATSS</sequence>
<dbReference type="AlphaFoldDB" id="A0A7H1N1K8"/>
<dbReference type="RefSeq" id="WP_190260114.1">
    <property type="nucleotide sequence ID" value="NZ_CP053923.1"/>
</dbReference>
<feature type="transmembrane region" description="Helical" evidence="1">
    <location>
        <begin position="36"/>
        <end position="56"/>
    </location>
</feature>
<reference evidence="2 3" key="1">
    <citation type="submission" date="2020-05" db="EMBL/GenBank/DDBJ databases">
        <title>Complete closed genome sequence of Defluviicoccus vanus.</title>
        <authorList>
            <person name="Bessarab I."/>
            <person name="Arumugam K."/>
            <person name="Maszenan A.M."/>
            <person name="Seviour R.J."/>
            <person name="Williams R.B."/>
        </authorList>
    </citation>
    <scope>NUCLEOTIDE SEQUENCE [LARGE SCALE GENOMIC DNA]</scope>
    <source>
        <strain evidence="2 3">Ben 114</strain>
    </source>
</reference>
<keyword evidence="1" id="KW-1133">Transmembrane helix</keyword>
<dbReference type="KEGG" id="dvn:HQ394_09970"/>
<keyword evidence="1" id="KW-0812">Transmembrane</keyword>
<dbReference type="EMBL" id="CP053923">
    <property type="protein sequence ID" value="QNT69594.1"/>
    <property type="molecule type" value="Genomic_DNA"/>
</dbReference>
<keyword evidence="1" id="KW-0472">Membrane</keyword>
<evidence type="ECO:0000313" key="2">
    <source>
        <dbReference type="EMBL" id="QNT69594.1"/>
    </source>
</evidence>
<protein>
    <submittedName>
        <fullName evidence="2">Uncharacterized protein</fullName>
    </submittedName>
</protein>
<accession>A0A7H1N1K8</accession>